<evidence type="ECO:0000256" key="1">
    <source>
        <dbReference type="SAM" id="SignalP"/>
    </source>
</evidence>
<organism evidence="2 3">
    <name type="scientific">Peribacillus asahii</name>
    <dbReference type="NCBI Taxonomy" id="228899"/>
    <lineage>
        <taxon>Bacteria</taxon>
        <taxon>Bacillati</taxon>
        <taxon>Bacillota</taxon>
        <taxon>Bacilli</taxon>
        <taxon>Bacillales</taxon>
        <taxon>Bacillaceae</taxon>
        <taxon>Peribacillus</taxon>
    </lineage>
</organism>
<dbReference type="Proteomes" id="UP000283095">
    <property type="component" value="Chromosome"/>
</dbReference>
<feature type="chain" id="PRO_5018601100" description="DUF1002 domain-containing protein" evidence="1">
    <location>
        <begin position="27"/>
        <end position="291"/>
    </location>
</feature>
<reference evidence="2 3" key="1">
    <citation type="submission" date="2018-01" db="EMBL/GenBank/DDBJ databases">
        <title>Bacillus asahii Genome sequencing and assembly.</title>
        <authorList>
            <person name="Jiang H."/>
            <person name="Feng Y."/>
            <person name="Zhao F."/>
            <person name="Lin X."/>
        </authorList>
    </citation>
    <scope>NUCLEOTIDE SEQUENCE [LARGE SCALE GENOMIC DNA]</scope>
    <source>
        <strain evidence="2 3">OM18</strain>
    </source>
</reference>
<evidence type="ECO:0000313" key="2">
    <source>
        <dbReference type="EMBL" id="AZV44193.1"/>
    </source>
</evidence>
<dbReference type="AlphaFoldDB" id="A0A3Q9RPE5"/>
<gene>
    <name evidence="2" type="ORF">BAOM_3584</name>
</gene>
<sequence length="291" mass="31927">MNRKLMKKWFILTIMLCMLVPYKAFADVAVGEMIVTLGENLTPEQKNTLLAEMKAPQDVQTITVSNAEEHEYLGSYISKALIGTKAISSSAVTFEQAGTGLKVESKNINWVTEEMYINALATAGVKDATIYVTAPIPVSGTAALTGIIKAYEVSSDKVIPEDVKQAANEEMVTTAKLGDEIGTEQAAALMTKIKEEMAANKPETPEELRTIIDSAAQDLNITLTEEQIQNLQDLFNKLKELNIDWNAVGDQLTKAKEKLDAFLESEEGQSFIDKIKEGFANLIEAIKALFQ</sequence>
<dbReference type="EMBL" id="CP026095">
    <property type="protein sequence ID" value="AZV44193.1"/>
    <property type="molecule type" value="Genomic_DNA"/>
</dbReference>
<dbReference type="InterPro" id="IPR009343">
    <property type="entry name" value="DUF1002"/>
</dbReference>
<protein>
    <recommendedName>
        <fullName evidence="4">DUF1002 domain-containing protein</fullName>
    </recommendedName>
</protein>
<proteinExistence type="predicted"/>
<name>A0A3Q9RPE5_9BACI</name>
<keyword evidence="1" id="KW-0732">Signal</keyword>
<evidence type="ECO:0000313" key="3">
    <source>
        <dbReference type="Proteomes" id="UP000283095"/>
    </source>
</evidence>
<dbReference type="KEGG" id="pasa:BAOM_3584"/>
<accession>A0A3Q9RPE5</accession>
<dbReference type="Pfam" id="PF06207">
    <property type="entry name" value="DUF1002"/>
    <property type="match status" value="1"/>
</dbReference>
<feature type="signal peptide" evidence="1">
    <location>
        <begin position="1"/>
        <end position="26"/>
    </location>
</feature>
<evidence type="ECO:0008006" key="4">
    <source>
        <dbReference type="Google" id="ProtNLM"/>
    </source>
</evidence>